<protein>
    <recommendedName>
        <fullName evidence="3">Addiction module killer protein</fullName>
    </recommendedName>
</protein>
<gene>
    <name evidence="1" type="ORF">M569_17031</name>
</gene>
<keyword evidence="2" id="KW-1185">Reference proteome</keyword>
<feature type="non-terminal residue" evidence="1">
    <location>
        <position position="104"/>
    </location>
</feature>
<sequence>EVKIYQDKLAKQPFIEWLESLKDLRAIAKIQARIARLRLGNYGDYKSLGQGLYELKIDEGGGYRIYFAQESKTVILLLMAGSKKTQVKDIKKARIYLQDYRRSQ</sequence>
<reference evidence="1 2" key="1">
    <citation type="journal article" date="2013" name="BMC Genomics">
        <title>The miniature genome of a carnivorous plant Genlisea aurea contains a low number of genes and short non-coding sequences.</title>
        <authorList>
            <person name="Leushkin E.V."/>
            <person name="Sutormin R.A."/>
            <person name="Nabieva E.R."/>
            <person name="Penin A.A."/>
            <person name="Kondrashov A.S."/>
            <person name="Logacheva M.D."/>
        </authorList>
    </citation>
    <scope>NUCLEOTIDE SEQUENCE [LARGE SCALE GENOMIC DNA]</scope>
</reference>
<accession>S8BT47</accession>
<dbReference type="AlphaFoldDB" id="S8BT47"/>
<evidence type="ECO:0000313" key="2">
    <source>
        <dbReference type="Proteomes" id="UP000015453"/>
    </source>
</evidence>
<dbReference type="PANTHER" id="PTHR41791:SF1">
    <property type="entry name" value="SSL7039 PROTEIN"/>
    <property type="match status" value="1"/>
</dbReference>
<evidence type="ECO:0008006" key="3">
    <source>
        <dbReference type="Google" id="ProtNLM"/>
    </source>
</evidence>
<comment type="caution">
    <text evidence="1">The sequence shown here is derived from an EMBL/GenBank/DDBJ whole genome shotgun (WGS) entry which is preliminary data.</text>
</comment>
<dbReference type="Proteomes" id="UP000015453">
    <property type="component" value="Unassembled WGS sequence"/>
</dbReference>
<feature type="non-terminal residue" evidence="1">
    <location>
        <position position="1"/>
    </location>
</feature>
<dbReference type="InterPro" id="IPR014056">
    <property type="entry name" value="TypeIITA-like_toxin_pred"/>
</dbReference>
<dbReference type="Pfam" id="PF05973">
    <property type="entry name" value="Gp49"/>
    <property type="match status" value="1"/>
</dbReference>
<dbReference type="PIRSF" id="PIRSF028744">
    <property type="entry name" value="Addict_mod_HI1419"/>
    <property type="match status" value="1"/>
</dbReference>
<name>S8BT47_9LAMI</name>
<dbReference type="NCBIfam" id="TIGR02683">
    <property type="entry name" value="upstrm_HI1419"/>
    <property type="match status" value="1"/>
</dbReference>
<dbReference type="InterPro" id="IPR009241">
    <property type="entry name" value="HigB-like"/>
</dbReference>
<proteinExistence type="predicted"/>
<dbReference type="EMBL" id="AUSU01009839">
    <property type="protein sequence ID" value="EPS57785.1"/>
    <property type="molecule type" value="Genomic_DNA"/>
</dbReference>
<dbReference type="OrthoDB" id="10063142at2759"/>
<dbReference type="PANTHER" id="PTHR41791">
    <property type="entry name" value="SSL7039 PROTEIN"/>
    <property type="match status" value="1"/>
</dbReference>
<evidence type="ECO:0000313" key="1">
    <source>
        <dbReference type="EMBL" id="EPS57785.1"/>
    </source>
</evidence>
<organism evidence="1 2">
    <name type="scientific">Genlisea aurea</name>
    <dbReference type="NCBI Taxonomy" id="192259"/>
    <lineage>
        <taxon>Eukaryota</taxon>
        <taxon>Viridiplantae</taxon>
        <taxon>Streptophyta</taxon>
        <taxon>Embryophyta</taxon>
        <taxon>Tracheophyta</taxon>
        <taxon>Spermatophyta</taxon>
        <taxon>Magnoliopsida</taxon>
        <taxon>eudicotyledons</taxon>
        <taxon>Gunneridae</taxon>
        <taxon>Pentapetalae</taxon>
        <taxon>asterids</taxon>
        <taxon>lamiids</taxon>
        <taxon>Lamiales</taxon>
        <taxon>Lentibulariaceae</taxon>
        <taxon>Genlisea</taxon>
    </lineage>
</organism>